<dbReference type="GO" id="GO:0016787">
    <property type="term" value="F:hydrolase activity"/>
    <property type="evidence" value="ECO:0007669"/>
    <property type="project" value="InterPro"/>
</dbReference>
<sequence length="317" mass="33659">MSRERAKGPVLVLDAGNALFKNATPGTDPQEKARALLLLEQMEALGTSAMAVGERDLSLGTDFLLQAHKQAPKGGKMKLLSANLVDASGARLFDASTVVSVGGVKFGLVGVSPEGPVFRQPGVVGRPPVPAALAEARRLREKEKVDVVVVLAAIPAVEASKLSLQGGQAMEFILQSHDRRASTLAQRDDYAFVMSAGERGRQVAQVVLSVAGHKGPFSDLSAVERAQQSLKVIEQNLQQAKQSLAAAKDESVRGTWKETIAGLEARKKELAAFQGPSGKGSERTLRFSYVALGSDVPDDPELKQRVERIEPPGSASH</sequence>
<name>A0A250IJY8_9BACT</name>
<dbReference type="PANTHER" id="PTHR11575">
    <property type="entry name" value="5'-NUCLEOTIDASE-RELATED"/>
    <property type="match status" value="1"/>
</dbReference>
<evidence type="ECO:0000313" key="4">
    <source>
        <dbReference type="Proteomes" id="UP000217289"/>
    </source>
</evidence>
<evidence type="ECO:0000313" key="3">
    <source>
        <dbReference type="EMBL" id="ATB32095.1"/>
    </source>
</evidence>
<dbReference type="SUPFAM" id="SSF56300">
    <property type="entry name" value="Metallo-dependent phosphatases"/>
    <property type="match status" value="1"/>
</dbReference>
<dbReference type="Gene3D" id="3.60.21.10">
    <property type="match status" value="1"/>
</dbReference>
<dbReference type="Proteomes" id="UP000217289">
    <property type="component" value="Chromosome"/>
</dbReference>
<dbReference type="InterPro" id="IPR006179">
    <property type="entry name" value="5_nucleotidase/apyrase"/>
</dbReference>
<proteinExistence type="predicted"/>
<accession>A0A250IJY8</accession>
<feature type="coiled-coil region" evidence="1">
    <location>
        <begin position="223"/>
        <end position="250"/>
    </location>
</feature>
<evidence type="ECO:0000256" key="1">
    <source>
        <dbReference type="SAM" id="Coils"/>
    </source>
</evidence>
<feature type="compositionally biased region" description="Basic and acidic residues" evidence="2">
    <location>
        <begin position="300"/>
        <end position="310"/>
    </location>
</feature>
<reference evidence="3 4" key="1">
    <citation type="submission" date="2017-06" db="EMBL/GenBank/DDBJ databases">
        <authorList>
            <person name="Kim H.J."/>
            <person name="Triplett B.A."/>
        </authorList>
    </citation>
    <scope>NUCLEOTIDE SEQUENCE [LARGE SCALE GENOMIC DNA]</scope>
    <source>
        <strain evidence="3 4">DSM 14713</strain>
    </source>
</reference>
<evidence type="ECO:0000256" key="2">
    <source>
        <dbReference type="SAM" id="MobiDB-lite"/>
    </source>
</evidence>
<dbReference type="GO" id="GO:0009166">
    <property type="term" value="P:nucleotide catabolic process"/>
    <property type="evidence" value="ECO:0007669"/>
    <property type="project" value="InterPro"/>
</dbReference>
<dbReference type="PANTHER" id="PTHR11575:SF24">
    <property type="entry name" value="5'-NUCLEOTIDASE"/>
    <property type="match status" value="1"/>
</dbReference>
<organism evidence="3 4">
    <name type="scientific">Melittangium boletus DSM 14713</name>
    <dbReference type="NCBI Taxonomy" id="1294270"/>
    <lineage>
        <taxon>Bacteria</taxon>
        <taxon>Pseudomonadati</taxon>
        <taxon>Myxococcota</taxon>
        <taxon>Myxococcia</taxon>
        <taxon>Myxococcales</taxon>
        <taxon>Cystobacterineae</taxon>
        <taxon>Archangiaceae</taxon>
        <taxon>Melittangium</taxon>
    </lineage>
</organism>
<feature type="region of interest" description="Disordered" evidence="2">
    <location>
        <begin position="298"/>
        <end position="317"/>
    </location>
</feature>
<dbReference type="RefSeq" id="WP_342747672.1">
    <property type="nucleotide sequence ID" value="NZ_CP022163.1"/>
</dbReference>
<dbReference type="EMBL" id="CP022163">
    <property type="protein sequence ID" value="ATB32095.1"/>
    <property type="molecule type" value="Genomic_DNA"/>
</dbReference>
<protein>
    <submittedName>
        <fullName evidence="3">5'-nucleotidase</fullName>
    </submittedName>
</protein>
<keyword evidence="1" id="KW-0175">Coiled coil</keyword>
<dbReference type="AlphaFoldDB" id="A0A250IJY8"/>
<dbReference type="KEGG" id="mbd:MEBOL_005571"/>
<gene>
    <name evidence="3" type="ORF">MEBOL_005571</name>
</gene>
<keyword evidence="4" id="KW-1185">Reference proteome</keyword>
<dbReference type="InterPro" id="IPR029052">
    <property type="entry name" value="Metallo-depent_PP-like"/>
</dbReference>